<dbReference type="EMBL" id="UGQL01000002">
    <property type="protein sequence ID" value="STZ69698.1"/>
    <property type="molecule type" value="Genomic_DNA"/>
</dbReference>
<dbReference type="AlphaFoldDB" id="A0A378U368"/>
<dbReference type="Proteomes" id="UP000255024">
    <property type="component" value="Unassembled WGS sequence"/>
</dbReference>
<dbReference type="Gene3D" id="2.40.128.110">
    <property type="entry name" value="Lipid/polyisoprenoid-binding, YceI-like"/>
    <property type="match status" value="1"/>
</dbReference>
<evidence type="ECO:0000313" key="4">
    <source>
        <dbReference type="Proteomes" id="UP000255024"/>
    </source>
</evidence>
<dbReference type="InterPro" id="IPR036761">
    <property type="entry name" value="TTHA0802/YceI-like_sf"/>
</dbReference>
<dbReference type="RefSeq" id="WP_002989604.1">
    <property type="nucleotide sequence ID" value="NZ_CP068107.1"/>
</dbReference>
<evidence type="ECO:0000313" key="2">
    <source>
        <dbReference type="EMBL" id="QQU00320.1"/>
    </source>
</evidence>
<evidence type="ECO:0000259" key="1">
    <source>
        <dbReference type="SMART" id="SM00867"/>
    </source>
</evidence>
<organism evidence="3 4">
    <name type="scientific">Myroides odoratus</name>
    <name type="common">Flavobacterium odoratum</name>
    <dbReference type="NCBI Taxonomy" id="256"/>
    <lineage>
        <taxon>Bacteria</taxon>
        <taxon>Pseudomonadati</taxon>
        <taxon>Bacteroidota</taxon>
        <taxon>Flavobacteriia</taxon>
        <taxon>Flavobacteriales</taxon>
        <taxon>Flavobacteriaceae</taxon>
        <taxon>Myroides</taxon>
    </lineage>
</organism>
<dbReference type="OrthoDB" id="9811006at2"/>
<reference evidence="3 4" key="1">
    <citation type="submission" date="2018-06" db="EMBL/GenBank/DDBJ databases">
        <authorList>
            <consortium name="Pathogen Informatics"/>
            <person name="Doyle S."/>
        </authorList>
    </citation>
    <scope>NUCLEOTIDE SEQUENCE [LARGE SCALE GENOMIC DNA]</scope>
    <source>
        <strain evidence="3 4">NCTC11179</strain>
    </source>
</reference>
<sequence length="176" mass="19905">METKIWNIDKTHSSIGFKIKHMMFTNVRGNFTDYQATINLVNDNLEESTLQFETQIASIDTNNADRDNHLKSADFFDAEQYPTVTFTSTKIEKKGEAHYVVEGTLTMHGVSKPVKLNAEYSGIIQDPWGNAKIALALNGKVNRKDWNLNWNTTLETGGLLVSEEVNFDIETQFVLA</sequence>
<gene>
    <name evidence="3" type="primary">yceI_2</name>
    <name evidence="2" type="ORF">I6I88_00660</name>
    <name evidence="3" type="ORF">NCTC11179_03212</name>
</gene>
<dbReference type="GeneID" id="93526138"/>
<feature type="domain" description="Lipid/polyisoprenoid-binding YceI-like" evidence="1">
    <location>
        <begin position="5"/>
        <end position="174"/>
    </location>
</feature>
<accession>A0A378U368</accession>
<keyword evidence="4" id="KW-1185">Reference proteome</keyword>
<proteinExistence type="predicted"/>
<dbReference type="Pfam" id="PF04264">
    <property type="entry name" value="YceI"/>
    <property type="match status" value="1"/>
</dbReference>
<dbReference type="PANTHER" id="PTHR34406:SF1">
    <property type="entry name" value="PROTEIN YCEI"/>
    <property type="match status" value="1"/>
</dbReference>
<protein>
    <submittedName>
        <fullName evidence="2">Polyisoprenoid-binding protein</fullName>
    </submittedName>
</protein>
<name>A0A378U368_MYROD</name>
<dbReference type="Proteomes" id="UP000596202">
    <property type="component" value="Chromosome"/>
</dbReference>
<reference evidence="2 5" key="2">
    <citation type="submission" date="2021-01" db="EMBL/GenBank/DDBJ databases">
        <title>FDA dAtabase for Regulatory Grade micrObial Sequences (FDA-ARGOS): Supporting development and validation of Infectious Disease Dx tests.</title>
        <authorList>
            <person name="Sproer C."/>
            <person name="Gronow S."/>
            <person name="Severitt S."/>
            <person name="Schroder I."/>
            <person name="Tallon L."/>
            <person name="Sadzewicz L."/>
            <person name="Zhao X."/>
            <person name="Boylan J."/>
            <person name="Ott S."/>
            <person name="Bowen H."/>
            <person name="Vavikolanu K."/>
            <person name="Mehta A."/>
            <person name="Aluvathingal J."/>
            <person name="Nadendla S."/>
            <person name="Lowell S."/>
            <person name="Myers T."/>
            <person name="Yan Y."/>
            <person name="Sichtig H."/>
        </authorList>
    </citation>
    <scope>NUCLEOTIDE SEQUENCE [LARGE SCALE GENOMIC DNA]</scope>
    <source>
        <strain evidence="2 5">FDAARGOS_1131</strain>
    </source>
</reference>
<dbReference type="InterPro" id="IPR007372">
    <property type="entry name" value="Lipid/polyisoprenoid-bd_YceI"/>
</dbReference>
<evidence type="ECO:0000313" key="3">
    <source>
        <dbReference type="EMBL" id="STZ69698.1"/>
    </source>
</evidence>
<dbReference type="SUPFAM" id="SSF101874">
    <property type="entry name" value="YceI-like"/>
    <property type="match status" value="1"/>
</dbReference>
<evidence type="ECO:0000313" key="5">
    <source>
        <dbReference type="Proteomes" id="UP000596202"/>
    </source>
</evidence>
<dbReference type="PANTHER" id="PTHR34406">
    <property type="entry name" value="PROTEIN YCEI"/>
    <property type="match status" value="1"/>
</dbReference>
<dbReference type="EMBL" id="CP068108">
    <property type="protein sequence ID" value="QQU00320.1"/>
    <property type="molecule type" value="Genomic_DNA"/>
</dbReference>
<dbReference type="SMART" id="SM00867">
    <property type="entry name" value="YceI"/>
    <property type="match status" value="1"/>
</dbReference>